<protein>
    <submittedName>
        <fullName evidence="3">Peptidoglycan/LPS O-acetylase OafA/YrhL, contains acyltransferase and SGNH-hydrolase domains</fullName>
    </submittedName>
</protein>
<organism evidence="3 4">
    <name type="scientific">Nocardioides lianchengensis</name>
    <dbReference type="NCBI Taxonomy" id="1045774"/>
    <lineage>
        <taxon>Bacteria</taxon>
        <taxon>Bacillati</taxon>
        <taxon>Actinomycetota</taxon>
        <taxon>Actinomycetes</taxon>
        <taxon>Propionibacteriales</taxon>
        <taxon>Nocardioidaceae</taxon>
        <taxon>Nocardioides</taxon>
    </lineage>
</organism>
<keyword evidence="1" id="KW-0812">Transmembrane</keyword>
<feature type="transmembrane region" description="Helical" evidence="1">
    <location>
        <begin position="190"/>
        <end position="207"/>
    </location>
</feature>
<dbReference type="PANTHER" id="PTHR23028:SF53">
    <property type="entry name" value="ACYL_TRANSF_3 DOMAIN-CONTAINING PROTEIN"/>
    <property type="match status" value="1"/>
</dbReference>
<evidence type="ECO:0000313" key="3">
    <source>
        <dbReference type="EMBL" id="SDC97702.1"/>
    </source>
</evidence>
<feature type="transmembrane region" description="Helical" evidence="1">
    <location>
        <begin position="343"/>
        <end position="361"/>
    </location>
</feature>
<dbReference type="PANTHER" id="PTHR23028">
    <property type="entry name" value="ACETYLTRANSFERASE"/>
    <property type="match status" value="1"/>
</dbReference>
<dbReference type="AlphaFoldDB" id="A0A1G6QZD2"/>
<evidence type="ECO:0000256" key="1">
    <source>
        <dbReference type="SAM" id="Phobius"/>
    </source>
</evidence>
<evidence type="ECO:0000259" key="2">
    <source>
        <dbReference type="Pfam" id="PF01757"/>
    </source>
</evidence>
<dbReference type="Proteomes" id="UP000199034">
    <property type="component" value="Unassembled WGS sequence"/>
</dbReference>
<feature type="transmembrane region" description="Helical" evidence="1">
    <location>
        <begin position="272"/>
        <end position="293"/>
    </location>
</feature>
<name>A0A1G6QZD2_9ACTN</name>
<feature type="transmembrane region" description="Helical" evidence="1">
    <location>
        <begin position="300"/>
        <end position="323"/>
    </location>
</feature>
<dbReference type="GO" id="GO:0016787">
    <property type="term" value="F:hydrolase activity"/>
    <property type="evidence" value="ECO:0007669"/>
    <property type="project" value="UniProtKB-KW"/>
</dbReference>
<feature type="transmembrane region" description="Helical" evidence="1">
    <location>
        <begin position="60"/>
        <end position="83"/>
    </location>
</feature>
<keyword evidence="1" id="KW-0472">Membrane</keyword>
<feature type="transmembrane region" description="Helical" evidence="1">
    <location>
        <begin position="21"/>
        <end position="40"/>
    </location>
</feature>
<dbReference type="Pfam" id="PF01757">
    <property type="entry name" value="Acyl_transf_3"/>
    <property type="match status" value="1"/>
</dbReference>
<keyword evidence="3" id="KW-0378">Hydrolase</keyword>
<dbReference type="InterPro" id="IPR002656">
    <property type="entry name" value="Acyl_transf_3_dom"/>
</dbReference>
<feature type="transmembrane region" description="Helical" evidence="1">
    <location>
        <begin position="250"/>
        <end position="266"/>
    </location>
</feature>
<dbReference type="STRING" id="1045774.SAMN05421872_10591"/>
<sequence>MTIAVPAQSTRRISLFDGLRGIAVVLVVLSHLWRISPWMLQRMFDARDGTGSTGSQFLGYLFSAGNYAVSIFFVIGAFLATRAMLRQLAAPTGLLPGVTLVRRFTRLSGQLYFLLLAFVVWTAIEKPVDDGRSTTGSVISAATYTWNFYIHDQMEAARGDLGHLWYLSVDFQMFLVVLLLVWLLRRRPQWLVIALGALWVALLFWRAQTYDFDPFWALLRTGARGDAPVAGALAAAAMPYLRSHAHWGRPALLVGLGSLVPLLFWTEGSEAYFGLPGVSLDVALVLVVVGATLATPPRWVIALVGSRPLAFLGRHSLSLYLWHLPMIFLVSRHTEDWREPVRVALALFLTLVCVLVSELLVERRVQRFLDSPRWRETDQGLLRFAVRTLDRRLSPSEDAQKPESDRSR</sequence>
<keyword evidence="3" id="KW-0808">Transferase</keyword>
<feature type="transmembrane region" description="Helical" evidence="1">
    <location>
        <begin position="104"/>
        <end position="124"/>
    </location>
</feature>
<keyword evidence="1" id="KW-1133">Transmembrane helix</keyword>
<keyword evidence="3" id="KW-0012">Acyltransferase</keyword>
<feature type="domain" description="Acyltransferase 3" evidence="2">
    <location>
        <begin position="16"/>
        <end position="356"/>
    </location>
</feature>
<dbReference type="EMBL" id="FMZM01000005">
    <property type="protein sequence ID" value="SDC97702.1"/>
    <property type="molecule type" value="Genomic_DNA"/>
</dbReference>
<dbReference type="GO" id="GO:0016020">
    <property type="term" value="C:membrane"/>
    <property type="evidence" value="ECO:0007669"/>
    <property type="project" value="TreeGrafter"/>
</dbReference>
<dbReference type="InterPro" id="IPR050879">
    <property type="entry name" value="Acyltransferase_3"/>
</dbReference>
<proteinExistence type="predicted"/>
<keyword evidence="4" id="KW-1185">Reference proteome</keyword>
<dbReference type="GO" id="GO:0016747">
    <property type="term" value="F:acyltransferase activity, transferring groups other than amino-acyl groups"/>
    <property type="evidence" value="ECO:0007669"/>
    <property type="project" value="InterPro"/>
</dbReference>
<evidence type="ECO:0000313" key="4">
    <source>
        <dbReference type="Proteomes" id="UP000199034"/>
    </source>
</evidence>
<gene>
    <name evidence="3" type="ORF">SAMN05421872_10591</name>
</gene>
<accession>A0A1G6QZD2</accession>
<reference evidence="3 4" key="1">
    <citation type="submission" date="2016-10" db="EMBL/GenBank/DDBJ databases">
        <authorList>
            <person name="de Groot N.N."/>
        </authorList>
    </citation>
    <scope>NUCLEOTIDE SEQUENCE [LARGE SCALE GENOMIC DNA]</scope>
    <source>
        <strain evidence="3 4">CGMCC 4.6858</strain>
    </source>
</reference>
<dbReference type="GO" id="GO:0000271">
    <property type="term" value="P:polysaccharide biosynthetic process"/>
    <property type="evidence" value="ECO:0007669"/>
    <property type="project" value="TreeGrafter"/>
</dbReference>
<feature type="transmembrane region" description="Helical" evidence="1">
    <location>
        <begin position="164"/>
        <end position="183"/>
    </location>
</feature>